<dbReference type="GO" id="GO:0042138">
    <property type="term" value="P:meiotic DNA double-strand break formation"/>
    <property type="evidence" value="ECO:0007669"/>
    <property type="project" value="InterPro"/>
</dbReference>
<gene>
    <name evidence="1" type="ORF">L195_g002827</name>
</gene>
<dbReference type="EMBL" id="ASHM01001269">
    <property type="protein sequence ID" value="PNY06362.1"/>
    <property type="molecule type" value="Genomic_DNA"/>
</dbReference>
<dbReference type="InterPro" id="IPR044968">
    <property type="entry name" value="PRD1"/>
</dbReference>
<dbReference type="PANTHER" id="PTHR36379:SF1">
    <property type="entry name" value="PUTATIVE RECOMBINATION INITIATION DEFECT 1-RELATED"/>
    <property type="match status" value="1"/>
</dbReference>
<name>A0A2K3NTK8_TRIPR</name>
<organism evidence="1 2">
    <name type="scientific">Trifolium pratense</name>
    <name type="common">Red clover</name>
    <dbReference type="NCBI Taxonomy" id="57577"/>
    <lineage>
        <taxon>Eukaryota</taxon>
        <taxon>Viridiplantae</taxon>
        <taxon>Streptophyta</taxon>
        <taxon>Embryophyta</taxon>
        <taxon>Tracheophyta</taxon>
        <taxon>Spermatophyta</taxon>
        <taxon>Magnoliopsida</taxon>
        <taxon>eudicotyledons</taxon>
        <taxon>Gunneridae</taxon>
        <taxon>Pentapetalae</taxon>
        <taxon>rosids</taxon>
        <taxon>fabids</taxon>
        <taxon>Fabales</taxon>
        <taxon>Fabaceae</taxon>
        <taxon>Papilionoideae</taxon>
        <taxon>50 kb inversion clade</taxon>
        <taxon>NPAAA clade</taxon>
        <taxon>Hologalegina</taxon>
        <taxon>IRL clade</taxon>
        <taxon>Trifolieae</taxon>
        <taxon>Trifolium</taxon>
    </lineage>
</organism>
<dbReference type="AlphaFoldDB" id="A0A2K3NTK8"/>
<evidence type="ECO:0000313" key="2">
    <source>
        <dbReference type="Proteomes" id="UP000236291"/>
    </source>
</evidence>
<dbReference type="STRING" id="57577.A0A2K3NTK8"/>
<reference evidence="1 2" key="1">
    <citation type="journal article" date="2014" name="Am. J. Bot.">
        <title>Genome assembly and annotation for red clover (Trifolium pratense; Fabaceae).</title>
        <authorList>
            <person name="Istvanek J."/>
            <person name="Jaros M."/>
            <person name="Krenek A."/>
            <person name="Repkova J."/>
        </authorList>
    </citation>
    <scope>NUCLEOTIDE SEQUENCE [LARGE SCALE GENOMIC DNA]</scope>
    <source>
        <strain evidence="2">cv. Tatra</strain>
        <tissue evidence="1">Young leaves</tissue>
    </source>
</reference>
<accession>A0A2K3NTK8</accession>
<sequence>MNSSEPLAFIGIRCHDLCRLLHFGSPVVKIVASYSLLELFNRISDQINSKHEELKCTVGYLMSIRSILEGLIFYNDQRVATNCALCLSILLRWENLTKETEQLVKSSWCRLIMEEMTVSLAAPALASQSFMNSQTPAVLVAIALLKLHKIPQWMRSVFNNSCISGILENLAATNLSPEILVLFRQLLKSDFLSTEQIATINQMLQECRKHMYTNNAQESLPSEPIKKVLTMPYNLGDVCRYLIDLMSAETYLDTDSRGFNMGSKRLLEEIELFFSALTVDDDNCR</sequence>
<proteinExistence type="predicted"/>
<reference evidence="1 2" key="2">
    <citation type="journal article" date="2017" name="Front. Plant Sci.">
        <title>Gene Classification and Mining of Molecular Markers Useful in Red Clover (Trifolium pratense) Breeding.</title>
        <authorList>
            <person name="Istvanek J."/>
            <person name="Dluhosova J."/>
            <person name="Dluhos P."/>
            <person name="Patkova L."/>
            <person name="Nedelnik J."/>
            <person name="Repkova J."/>
        </authorList>
    </citation>
    <scope>NUCLEOTIDE SEQUENCE [LARGE SCALE GENOMIC DNA]</scope>
    <source>
        <strain evidence="2">cv. Tatra</strain>
        <tissue evidence="1">Young leaves</tissue>
    </source>
</reference>
<dbReference type="PANTHER" id="PTHR36379">
    <property type="entry name" value="PROTEIN PRD1"/>
    <property type="match status" value="1"/>
</dbReference>
<comment type="caution">
    <text evidence="1">The sequence shown here is derived from an EMBL/GenBank/DDBJ whole genome shotgun (WGS) entry which is preliminary data.</text>
</comment>
<protein>
    <submittedName>
        <fullName evidence="1">Protein PRD1-like</fullName>
    </submittedName>
</protein>
<evidence type="ECO:0000313" key="1">
    <source>
        <dbReference type="EMBL" id="PNY06362.1"/>
    </source>
</evidence>
<dbReference type="Proteomes" id="UP000236291">
    <property type="component" value="Unassembled WGS sequence"/>
</dbReference>